<dbReference type="PANTHER" id="PTHR48017">
    <property type="entry name" value="OS05G0424000 PROTEIN-RELATED"/>
    <property type="match status" value="1"/>
</dbReference>
<keyword evidence="2" id="KW-0813">Transport</keyword>
<comment type="caution">
    <text evidence="10">The sequence shown here is derived from an EMBL/GenBank/DDBJ whole genome shotgun (WGS) entry which is preliminary data.</text>
</comment>
<dbReference type="InterPro" id="IPR013057">
    <property type="entry name" value="AA_transpt_TM"/>
</dbReference>
<keyword evidence="11" id="KW-1185">Reference proteome</keyword>
<organism evidence="10 11">
    <name type="scientific">Stephania cephalantha</name>
    <dbReference type="NCBI Taxonomy" id="152367"/>
    <lineage>
        <taxon>Eukaryota</taxon>
        <taxon>Viridiplantae</taxon>
        <taxon>Streptophyta</taxon>
        <taxon>Embryophyta</taxon>
        <taxon>Tracheophyta</taxon>
        <taxon>Spermatophyta</taxon>
        <taxon>Magnoliopsida</taxon>
        <taxon>Ranunculales</taxon>
        <taxon>Menispermaceae</taxon>
        <taxon>Menispermoideae</taxon>
        <taxon>Cissampelideae</taxon>
        <taxon>Stephania</taxon>
    </lineage>
</organism>
<dbReference type="AlphaFoldDB" id="A0AAP0ETH7"/>
<feature type="transmembrane region" description="Helical" evidence="8">
    <location>
        <begin position="242"/>
        <end position="263"/>
    </location>
</feature>
<dbReference type="Proteomes" id="UP001419268">
    <property type="component" value="Unassembled WGS sequence"/>
</dbReference>
<dbReference type="GO" id="GO:0006865">
    <property type="term" value="P:amino acid transport"/>
    <property type="evidence" value="ECO:0007669"/>
    <property type="project" value="UniProtKB-KW"/>
</dbReference>
<feature type="domain" description="Amino acid transporter transmembrane" evidence="9">
    <location>
        <begin position="69"/>
        <end position="436"/>
    </location>
</feature>
<evidence type="ECO:0000256" key="5">
    <source>
        <dbReference type="ARBA" id="ARBA00022989"/>
    </source>
</evidence>
<feature type="compositionally biased region" description="Basic and acidic residues" evidence="7">
    <location>
        <begin position="38"/>
        <end position="60"/>
    </location>
</feature>
<dbReference type="EMBL" id="JBBNAG010000011">
    <property type="protein sequence ID" value="KAK9094689.1"/>
    <property type="molecule type" value="Genomic_DNA"/>
</dbReference>
<feature type="transmembrane region" description="Helical" evidence="8">
    <location>
        <begin position="173"/>
        <end position="193"/>
    </location>
</feature>
<keyword evidence="4" id="KW-0029">Amino-acid transport</keyword>
<protein>
    <recommendedName>
        <fullName evidence="9">Amino acid transporter transmembrane domain-containing protein</fullName>
    </recommendedName>
</protein>
<proteinExistence type="predicted"/>
<reference evidence="10 11" key="1">
    <citation type="submission" date="2024-01" db="EMBL/GenBank/DDBJ databases">
        <title>Genome assemblies of Stephania.</title>
        <authorList>
            <person name="Yang L."/>
        </authorList>
    </citation>
    <scope>NUCLEOTIDE SEQUENCE [LARGE SCALE GENOMIC DNA]</scope>
    <source>
        <strain evidence="10">JXDWG</strain>
        <tissue evidence="10">Leaf</tissue>
    </source>
</reference>
<evidence type="ECO:0000256" key="1">
    <source>
        <dbReference type="ARBA" id="ARBA00004370"/>
    </source>
</evidence>
<feature type="region of interest" description="Disordered" evidence="7">
    <location>
        <begin position="1"/>
        <end position="60"/>
    </location>
</feature>
<feature type="transmembrane region" description="Helical" evidence="8">
    <location>
        <begin position="200"/>
        <end position="222"/>
    </location>
</feature>
<feature type="compositionally biased region" description="Basic and acidic residues" evidence="7">
    <location>
        <begin position="1"/>
        <end position="11"/>
    </location>
</feature>
<accession>A0AAP0ETH7</accession>
<feature type="transmembrane region" description="Helical" evidence="8">
    <location>
        <begin position="66"/>
        <end position="83"/>
    </location>
</feature>
<keyword evidence="6 8" id="KW-0472">Membrane</keyword>
<feature type="transmembrane region" description="Helical" evidence="8">
    <location>
        <begin position="275"/>
        <end position="299"/>
    </location>
</feature>
<evidence type="ECO:0000259" key="9">
    <source>
        <dbReference type="Pfam" id="PF01490"/>
    </source>
</evidence>
<sequence>METGQRERDVKNTAAHQRWRPDREKRCEEGNVDDDGDRTERTRSEEHRCSPEMETGQRTRCEEGSGLPKFVGVGILSVPYALAEVGWSGLILLLLMTVVCWYTGLLLSNCMNAHPFIRTYSDIGKFAFGYKGKVVVSLFLYLELYLVAIEFLVLEGDNLNKLFPNMSFKVGNLKIQGKCGFTLLAALVFLPTTWLNSLGLLAYISASGVLASVILVLCVLWVGAADGVGFHERGKFLKWSGIPTALSFYAFCYCGHVIFPTLFASMRDKRQFSKVLVSCFVLCTVNYASMAIIGYLMYGDTVKSQVTLNLPIRKVSSKIAIYTTMINPSTKYAIMISPIAMAIEGRFQHHKSKFISIFIRTLLVIRTVGVAISVPFFGYLISLTGAFLSVTASLLLPCICYLKISKRYCEFGLQWLVIISILVAGSLVAVLGTYASLREIIDHM</sequence>
<evidence type="ECO:0000256" key="6">
    <source>
        <dbReference type="ARBA" id="ARBA00023136"/>
    </source>
</evidence>
<keyword evidence="5 8" id="KW-1133">Transmembrane helix</keyword>
<evidence type="ECO:0000313" key="11">
    <source>
        <dbReference type="Proteomes" id="UP001419268"/>
    </source>
</evidence>
<feature type="transmembrane region" description="Helical" evidence="8">
    <location>
        <begin position="354"/>
        <end position="374"/>
    </location>
</feature>
<evidence type="ECO:0000256" key="3">
    <source>
        <dbReference type="ARBA" id="ARBA00022692"/>
    </source>
</evidence>
<name>A0AAP0ETH7_9MAGN</name>
<gene>
    <name evidence="10" type="ORF">Scep_026158</name>
</gene>
<feature type="compositionally biased region" description="Basic and acidic residues" evidence="7">
    <location>
        <begin position="19"/>
        <end position="29"/>
    </location>
</feature>
<comment type="subcellular location">
    <subcellularLocation>
        <location evidence="1">Membrane</location>
    </subcellularLocation>
</comment>
<feature type="transmembrane region" description="Helical" evidence="8">
    <location>
        <begin position="380"/>
        <end position="402"/>
    </location>
</feature>
<feature type="transmembrane region" description="Helical" evidence="8">
    <location>
        <begin position="89"/>
        <end position="113"/>
    </location>
</feature>
<feature type="transmembrane region" description="Helical" evidence="8">
    <location>
        <begin position="319"/>
        <end position="342"/>
    </location>
</feature>
<evidence type="ECO:0000256" key="2">
    <source>
        <dbReference type="ARBA" id="ARBA00022448"/>
    </source>
</evidence>
<feature type="transmembrane region" description="Helical" evidence="8">
    <location>
        <begin position="134"/>
        <end position="153"/>
    </location>
</feature>
<evidence type="ECO:0000313" key="10">
    <source>
        <dbReference type="EMBL" id="KAK9094689.1"/>
    </source>
</evidence>
<dbReference type="GO" id="GO:0016020">
    <property type="term" value="C:membrane"/>
    <property type="evidence" value="ECO:0007669"/>
    <property type="project" value="UniProtKB-SubCell"/>
</dbReference>
<dbReference type="Pfam" id="PF01490">
    <property type="entry name" value="Aa_trans"/>
    <property type="match status" value="1"/>
</dbReference>
<evidence type="ECO:0000256" key="7">
    <source>
        <dbReference type="SAM" id="MobiDB-lite"/>
    </source>
</evidence>
<evidence type="ECO:0000256" key="4">
    <source>
        <dbReference type="ARBA" id="ARBA00022970"/>
    </source>
</evidence>
<feature type="transmembrane region" description="Helical" evidence="8">
    <location>
        <begin position="414"/>
        <end position="437"/>
    </location>
</feature>
<keyword evidence="3 8" id="KW-0812">Transmembrane</keyword>
<evidence type="ECO:0000256" key="8">
    <source>
        <dbReference type="SAM" id="Phobius"/>
    </source>
</evidence>